<feature type="transmembrane region" description="Helical" evidence="1">
    <location>
        <begin position="42"/>
        <end position="67"/>
    </location>
</feature>
<accession>A0AA39HNH7</accession>
<feature type="transmembrane region" description="Helical" evidence="1">
    <location>
        <begin position="211"/>
        <end position="232"/>
    </location>
</feature>
<dbReference type="Gene3D" id="1.20.1070.10">
    <property type="entry name" value="Rhodopsin 7-helix transmembrane proteins"/>
    <property type="match status" value="1"/>
</dbReference>
<protein>
    <recommendedName>
        <fullName evidence="4">7TM GPCR serpentine receptor class x (Srx) domain-containing protein</fullName>
    </recommendedName>
</protein>
<feature type="transmembrane region" description="Helical" evidence="1">
    <location>
        <begin position="116"/>
        <end position="138"/>
    </location>
</feature>
<comment type="caution">
    <text evidence="2">The sequence shown here is derived from an EMBL/GenBank/DDBJ whole genome shotgun (WGS) entry which is preliminary data.</text>
</comment>
<sequence length="299" mass="34196">MELFNIVVGLSYCFSSMALIVLNGLLLMVMNKYKDYSTMTYFIIKNICVVGIAQLISFFVGGIMTIANSTFHFWLDKSLGALVQSGWFLYLGLSLTLAIDRLLLFIPPKSPRLKKFITSSFLLLSWTIWIITGFMLLMPDFSYTYLGPNGLYLWVYSDDDGSSRMQSAESYFDLIMFGLVFLVYIVVFGHLVKLRKSTSVSSISFRLEVRIFIIAVISFTYESVFIICNFWMPDCLSKQFYINIIINLSWIVDSGLLAIVTLVVNKNLRDRVKRLSVKRSFVNVSTVQIVNHWARDTAS</sequence>
<keyword evidence="1" id="KW-0812">Transmembrane</keyword>
<keyword evidence="1" id="KW-1133">Transmembrane helix</keyword>
<feature type="transmembrane region" description="Helical" evidence="1">
    <location>
        <begin position="87"/>
        <end position="104"/>
    </location>
</feature>
<feature type="transmembrane region" description="Helical" evidence="1">
    <location>
        <begin position="244"/>
        <end position="264"/>
    </location>
</feature>
<dbReference type="Proteomes" id="UP001175271">
    <property type="component" value="Unassembled WGS sequence"/>
</dbReference>
<feature type="transmembrane region" description="Helical" evidence="1">
    <location>
        <begin position="6"/>
        <end position="30"/>
    </location>
</feature>
<gene>
    <name evidence="2" type="ORF">QR680_003692</name>
</gene>
<keyword evidence="3" id="KW-1185">Reference proteome</keyword>
<evidence type="ECO:0000313" key="3">
    <source>
        <dbReference type="Proteomes" id="UP001175271"/>
    </source>
</evidence>
<evidence type="ECO:0008006" key="4">
    <source>
        <dbReference type="Google" id="ProtNLM"/>
    </source>
</evidence>
<evidence type="ECO:0000313" key="2">
    <source>
        <dbReference type="EMBL" id="KAK0407952.1"/>
    </source>
</evidence>
<organism evidence="2 3">
    <name type="scientific">Steinernema hermaphroditum</name>
    <dbReference type="NCBI Taxonomy" id="289476"/>
    <lineage>
        <taxon>Eukaryota</taxon>
        <taxon>Metazoa</taxon>
        <taxon>Ecdysozoa</taxon>
        <taxon>Nematoda</taxon>
        <taxon>Chromadorea</taxon>
        <taxon>Rhabditida</taxon>
        <taxon>Tylenchina</taxon>
        <taxon>Panagrolaimomorpha</taxon>
        <taxon>Strongyloidoidea</taxon>
        <taxon>Steinernematidae</taxon>
        <taxon>Steinernema</taxon>
    </lineage>
</organism>
<evidence type="ECO:0000256" key="1">
    <source>
        <dbReference type="SAM" id="Phobius"/>
    </source>
</evidence>
<keyword evidence="1" id="KW-0472">Membrane</keyword>
<feature type="transmembrane region" description="Helical" evidence="1">
    <location>
        <begin position="171"/>
        <end position="191"/>
    </location>
</feature>
<proteinExistence type="predicted"/>
<dbReference type="AlphaFoldDB" id="A0AA39HNH7"/>
<dbReference type="EMBL" id="JAUCMV010000003">
    <property type="protein sequence ID" value="KAK0407952.1"/>
    <property type="molecule type" value="Genomic_DNA"/>
</dbReference>
<dbReference type="SUPFAM" id="SSF81321">
    <property type="entry name" value="Family A G protein-coupled receptor-like"/>
    <property type="match status" value="1"/>
</dbReference>
<name>A0AA39HNH7_9BILA</name>
<reference evidence="2" key="1">
    <citation type="submission" date="2023-06" db="EMBL/GenBank/DDBJ databases">
        <title>Genomic analysis of the entomopathogenic nematode Steinernema hermaphroditum.</title>
        <authorList>
            <person name="Schwarz E.M."/>
            <person name="Heppert J.K."/>
            <person name="Baniya A."/>
            <person name="Schwartz H.T."/>
            <person name="Tan C.-H."/>
            <person name="Antoshechkin I."/>
            <person name="Sternberg P.W."/>
            <person name="Goodrich-Blair H."/>
            <person name="Dillman A.R."/>
        </authorList>
    </citation>
    <scope>NUCLEOTIDE SEQUENCE</scope>
    <source>
        <strain evidence="2">PS9179</strain>
        <tissue evidence="2">Whole animal</tissue>
    </source>
</reference>